<dbReference type="EMBL" id="JAUDFV010000133">
    <property type="protein sequence ID" value="KAL2726481.1"/>
    <property type="molecule type" value="Genomic_DNA"/>
</dbReference>
<evidence type="ECO:0000313" key="2">
    <source>
        <dbReference type="EMBL" id="KAL2726481.1"/>
    </source>
</evidence>
<organism evidence="2 3">
    <name type="scientific">Vespula squamosa</name>
    <name type="common">Southern yellow jacket</name>
    <name type="synonym">Wasp</name>
    <dbReference type="NCBI Taxonomy" id="30214"/>
    <lineage>
        <taxon>Eukaryota</taxon>
        <taxon>Metazoa</taxon>
        <taxon>Ecdysozoa</taxon>
        <taxon>Arthropoda</taxon>
        <taxon>Hexapoda</taxon>
        <taxon>Insecta</taxon>
        <taxon>Pterygota</taxon>
        <taxon>Neoptera</taxon>
        <taxon>Endopterygota</taxon>
        <taxon>Hymenoptera</taxon>
        <taxon>Apocrita</taxon>
        <taxon>Aculeata</taxon>
        <taxon>Vespoidea</taxon>
        <taxon>Vespidae</taxon>
        <taxon>Vespinae</taxon>
        <taxon>Vespula</taxon>
    </lineage>
</organism>
<keyword evidence="3" id="KW-1185">Reference proteome</keyword>
<evidence type="ECO:0000256" key="1">
    <source>
        <dbReference type="SAM" id="MobiDB-lite"/>
    </source>
</evidence>
<dbReference type="Proteomes" id="UP001607302">
    <property type="component" value="Unassembled WGS sequence"/>
</dbReference>
<dbReference type="AlphaFoldDB" id="A0ABD2B0T4"/>
<feature type="region of interest" description="Disordered" evidence="1">
    <location>
        <begin position="51"/>
        <end position="72"/>
    </location>
</feature>
<comment type="caution">
    <text evidence="2">The sequence shown here is derived from an EMBL/GenBank/DDBJ whole genome shotgun (WGS) entry which is preliminary data.</text>
</comment>
<reference evidence="2 3" key="1">
    <citation type="journal article" date="2024" name="Ann. Entomol. Soc. Am.">
        <title>Genomic analyses of the southern and eastern yellowjacket wasps (Hymenoptera: Vespidae) reveal evolutionary signatures of social life.</title>
        <authorList>
            <person name="Catto M.A."/>
            <person name="Caine P.B."/>
            <person name="Orr S.E."/>
            <person name="Hunt B.G."/>
            <person name="Goodisman M.A.D."/>
        </authorList>
    </citation>
    <scope>NUCLEOTIDE SEQUENCE [LARGE SCALE GENOMIC DNA]</scope>
    <source>
        <strain evidence="2">233</strain>
        <tissue evidence="2">Head and thorax</tissue>
    </source>
</reference>
<proteinExistence type="predicted"/>
<accession>A0ABD2B0T4</accession>
<gene>
    <name evidence="2" type="ORF">V1478_006759</name>
</gene>
<evidence type="ECO:0000313" key="3">
    <source>
        <dbReference type="Proteomes" id="UP001607302"/>
    </source>
</evidence>
<protein>
    <submittedName>
        <fullName evidence="2">Uncharacterized protein</fullName>
    </submittedName>
</protein>
<sequence>MISAEAQICRCVAGDKFVREATPFVAVRLGFREEEEEEVLRQVRERCRGNSSLARSGRRGARRGDGGGRRRHKGTIQVIQVRKQVFAIRTVDRKEVQDSRSSDHFYRFSFRYYLIDILKRDKRESLKLKNKVFESTGKVFGRRTPSRGFRKLLTENVILVSDEIIPLSCLSENSRIIKQGISKGEGANRTGIEEEGRNCVDGLRKKNLEWEGLMAFPMAPLLYRCTMQVIYYTRYYTVHYVLLIVDRIDERETGDKDLRICKCRSEEDLQWNIKM</sequence>
<name>A0ABD2B0T4_VESSQ</name>